<dbReference type="RefSeq" id="WP_167961456.1">
    <property type="nucleotide sequence ID" value="NZ_JAATJJ010000001.1"/>
</dbReference>
<feature type="chain" id="PRO_5032436674" evidence="3">
    <location>
        <begin position="22"/>
        <end position="208"/>
    </location>
</feature>
<dbReference type="Proteomes" id="UP000590442">
    <property type="component" value="Unassembled WGS sequence"/>
</dbReference>
<feature type="region of interest" description="Disordered" evidence="1">
    <location>
        <begin position="182"/>
        <end position="208"/>
    </location>
</feature>
<reference evidence="4 5" key="1">
    <citation type="submission" date="2020-03" db="EMBL/GenBank/DDBJ databases">
        <title>Genomic Encyclopedia of Type Strains, Phase IV (KMG-IV): sequencing the most valuable type-strain genomes for metagenomic binning, comparative biology and taxonomic classification.</title>
        <authorList>
            <person name="Goeker M."/>
        </authorList>
    </citation>
    <scope>NUCLEOTIDE SEQUENCE [LARGE SCALE GENOMIC DNA]</scope>
    <source>
        <strain evidence="4 5">DSM 29762</strain>
    </source>
</reference>
<keyword evidence="5" id="KW-1185">Reference proteome</keyword>
<protein>
    <submittedName>
        <fullName evidence="4">Molybdopterin converting factor small subunit</fullName>
    </submittedName>
</protein>
<feature type="transmembrane region" description="Helical" evidence="2">
    <location>
        <begin position="133"/>
        <end position="155"/>
    </location>
</feature>
<keyword evidence="2" id="KW-0812">Transmembrane</keyword>
<name>A0A846QVF3_9FLAO</name>
<keyword evidence="2" id="KW-1133">Transmembrane helix</keyword>
<accession>A0A846QVF3</accession>
<keyword evidence="2" id="KW-0472">Membrane</keyword>
<feature type="signal peptide" evidence="3">
    <location>
        <begin position="1"/>
        <end position="21"/>
    </location>
</feature>
<evidence type="ECO:0000256" key="1">
    <source>
        <dbReference type="SAM" id="MobiDB-lite"/>
    </source>
</evidence>
<evidence type="ECO:0000313" key="4">
    <source>
        <dbReference type="EMBL" id="NJB70552.1"/>
    </source>
</evidence>
<feature type="compositionally biased region" description="Basic and acidic residues" evidence="1">
    <location>
        <begin position="186"/>
        <end position="201"/>
    </location>
</feature>
<evidence type="ECO:0000256" key="2">
    <source>
        <dbReference type="SAM" id="Phobius"/>
    </source>
</evidence>
<dbReference type="EMBL" id="JAATJJ010000001">
    <property type="protein sequence ID" value="NJB70552.1"/>
    <property type="molecule type" value="Genomic_DNA"/>
</dbReference>
<evidence type="ECO:0000256" key="3">
    <source>
        <dbReference type="SAM" id="SignalP"/>
    </source>
</evidence>
<organism evidence="4 5">
    <name type="scientific">Saonia flava</name>
    <dbReference type="NCBI Taxonomy" id="523696"/>
    <lineage>
        <taxon>Bacteria</taxon>
        <taxon>Pseudomonadati</taxon>
        <taxon>Bacteroidota</taxon>
        <taxon>Flavobacteriia</taxon>
        <taxon>Flavobacteriales</taxon>
        <taxon>Flavobacteriaceae</taxon>
        <taxon>Saonia</taxon>
    </lineage>
</organism>
<gene>
    <name evidence="4" type="ORF">GGR42_001014</name>
</gene>
<comment type="caution">
    <text evidence="4">The sequence shown here is derived from an EMBL/GenBank/DDBJ whole genome shotgun (WGS) entry which is preliminary data.</text>
</comment>
<dbReference type="AlphaFoldDB" id="A0A846QVF3"/>
<sequence length="208" mass="23889">MKAHKTLFIILTLLAFNLQFAQNTQETQDKLSLDEGSIDSQFDFITTKSGNYRADGKRYEVVRVIHLNKLKTNVLDSLNAANKKESELKSLITTHETTINSLKDKLDQTSTQLASVTEEKDSMSFLGMGVSKGLYNLILWSIIGGLLLFLAMFIFKFRNSNVLTQESKSALSELEAEYEQHRRRALEREQKINRELQDERNKHKKKTT</sequence>
<proteinExistence type="predicted"/>
<keyword evidence="3" id="KW-0732">Signal</keyword>
<evidence type="ECO:0000313" key="5">
    <source>
        <dbReference type="Proteomes" id="UP000590442"/>
    </source>
</evidence>